<sequence>MEVAWPQLFKSDFLNPDVLNAANPHPVWGYAHGPIPNNNPAWKLKSTIANGYISITKTTTALAADGPQAPIITLNSWDTIICDILVEDTQLCGASFSDPGNFPRRVRLHHSGAVHLPSYGPLNIEGATAGHNAIKRWILMGGWRDALYLKEPRKNVIAASRIGFYCDTLEEVARTDAQLAAEYGTQFHRSGYRDPSLALEYCRIHLPANRLDPLGTPSAPGGDDFVKSSSEKSTQPEPAFYNDLNVNHDFTSTSGPACKEVSKFVFEVDSEDEDQEEWPVDAVTDIFAGLHLPSSKLDAAYGPMPGELN</sequence>
<reference evidence="3" key="1">
    <citation type="journal article" date="2017" name="Nat. Microbiol.">
        <title>Global analysis of biosynthetic gene clusters reveals vast potential of secondary metabolite production in Penicillium species.</title>
        <authorList>
            <person name="Nielsen J.C."/>
            <person name="Grijseels S."/>
            <person name="Prigent S."/>
            <person name="Ji B."/>
            <person name="Dainat J."/>
            <person name="Nielsen K.F."/>
            <person name="Frisvad J.C."/>
            <person name="Workman M."/>
            <person name="Nielsen J."/>
        </authorList>
    </citation>
    <scope>NUCLEOTIDE SEQUENCE [LARGE SCALE GENOMIC DNA]</scope>
    <source>
        <strain evidence="3">IBT 31321</strain>
    </source>
</reference>
<dbReference type="AlphaFoldDB" id="A0A1V6UYV8"/>
<gene>
    <name evidence="2" type="ORF">PENCOP_c003G01030</name>
</gene>
<comment type="caution">
    <text evidence="2">The sequence shown here is derived from an EMBL/GenBank/DDBJ whole genome shotgun (WGS) entry which is preliminary data.</text>
</comment>
<evidence type="ECO:0000313" key="2">
    <source>
        <dbReference type="EMBL" id="OQE43419.1"/>
    </source>
</evidence>
<name>A0A1V6UYV8_9EURO</name>
<accession>A0A1V6UYV8</accession>
<dbReference type="EMBL" id="MDDG01000003">
    <property type="protein sequence ID" value="OQE43419.1"/>
    <property type="molecule type" value="Genomic_DNA"/>
</dbReference>
<feature type="region of interest" description="Disordered" evidence="1">
    <location>
        <begin position="213"/>
        <end position="238"/>
    </location>
</feature>
<proteinExistence type="predicted"/>
<dbReference type="Proteomes" id="UP000191500">
    <property type="component" value="Unassembled WGS sequence"/>
</dbReference>
<organism evidence="2 3">
    <name type="scientific">Penicillium coprophilum</name>
    <dbReference type="NCBI Taxonomy" id="36646"/>
    <lineage>
        <taxon>Eukaryota</taxon>
        <taxon>Fungi</taxon>
        <taxon>Dikarya</taxon>
        <taxon>Ascomycota</taxon>
        <taxon>Pezizomycotina</taxon>
        <taxon>Eurotiomycetes</taxon>
        <taxon>Eurotiomycetidae</taxon>
        <taxon>Eurotiales</taxon>
        <taxon>Aspergillaceae</taxon>
        <taxon>Penicillium</taxon>
    </lineage>
</organism>
<evidence type="ECO:0000256" key="1">
    <source>
        <dbReference type="SAM" id="MobiDB-lite"/>
    </source>
</evidence>
<protein>
    <submittedName>
        <fullName evidence="2">Uncharacterized protein</fullName>
    </submittedName>
</protein>
<keyword evidence="3" id="KW-1185">Reference proteome</keyword>
<evidence type="ECO:0000313" key="3">
    <source>
        <dbReference type="Proteomes" id="UP000191500"/>
    </source>
</evidence>